<dbReference type="Proteomes" id="UP000680815">
    <property type="component" value="Unassembled WGS sequence"/>
</dbReference>
<evidence type="ECO:0000313" key="2">
    <source>
        <dbReference type="Proteomes" id="UP000680815"/>
    </source>
</evidence>
<proteinExistence type="predicted"/>
<accession>A0ABS4AT53</accession>
<dbReference type="EMBL" id="JAGIYZ010000010">
    <property type="protein sequence ID" value="MBP0464543.1"/>
    <property type="molecule type" value="Genomic_DNA"/>
</dbReference>
<reference evidence="1 2" key="1">
    <citation type="submission" date="2021-03" db="EMBL/GenBank/DDBJ databases">
        <authorList>
            <person name="So Y."/>
        </authorList>
    </citation>
    <scope>NUCLEOTIDE SEQUENCE [LARGE SCALE GENOMIC DNA]</scope>
    <source>
        <strain evidence="1 2">PWR1</strain>
    </source>
</reference>
<sequence length="99" mass="10292">MIGDLIAFLVATFLVAPLQSTLEDRLSAARAPAAIVAQVEGCVTAALPALVERASSEPWWAMRTAFGAWIGTTSPEAVLRQAAPECGPVLNAARSAIES</sequence>
<evidence type="ECO:0000313" key="1">
    <source>
        <dbReference type="EMBL" id="MBP0464543.1"/>
    </source>
</evidence>
<name>A0ABS4AT53_9PROT</name>
<comment type="caution">
    <text evidence="1">The sequence shown here is derived from an EMBL/GenBank/DDBJ whole genome shotgun (WGS) entry which is preliminary data.</text>
</comment>
<gene>
    <name evidence="1" type="ORF">J5Y09_11555</name>
</gene>
<dbReference type="RefSeq" id="WP_209351933.1">
    <property type="nucleotide sequence ID" value="NZ_JAGIYZ010000010.1"/>
</dbReference>
<organism evidence="1 2">
    <name type="scientific">Roseomonas nitratireducens</name>
    <dbReference type="NCBI Taxonomy" id="2820810"/>
    <lineage>
        <taxon>Bacteria</taxon>
        <taxon>Pseudomonadati</taxon>
        <taxon>Pseudomonadota</taxon>
        <taxon>Alphaproteobacteria</taxon>
        <taxon>Acetobacterales</taxon>
        <taxon>Roseomonadaceae</taxon>
        <taxon>Roseomonas</taxon>
    </lineage>
</organism>
<keyword evidence="2" id="KW-1185">Reference proteome</keyword>
<protein>
    <submittedName>
        <fullName evidence="1">Uncharacterized protein</fullName>
    </submittedName>
</protein>